<dbReference type="UniPathway" id="UPA00142">
    <property type="reaction ID" value="UER00209"/>
</dbReference>
<evidence type="ECO:0000256" key="8">
    <source>
        <dbReference type="HAMAP-Rule" id="MF_00578"/>
    </source>
</evidence>
<gene>
    <name evidence="8" type="primary">gshA</name>
    <name evidence="11" type="ORF">ABR85_08270</name>
</gene>
<comment type="catalytic activity">
    <reaction evidence="7 8 9">
        <text>L-cysteine + L-glutamate + ATP = gamma-L-glutamyl-L-cysteine + ADP + phosphate + H(+)</text>
        <dbReference type="Rhea" id="RHEA:13285"/>
        <dbReference type="ChEBI" id="CHEBI:15378"/>
        <dbReference type="ChEBI" id="CHEBI:29985"/>
        <dbReference type="ChEBI" id="CHEBI:30616"/>
        <dbReference type="ChEBI" id="CHEBI:35235"/>
        <dbReference type="ChEBI" id="CHEBI:43474"/>
        <dbReference type="ChEBI" id="CHEBI:58173"/>
        <dbReference type="ChEBI" id="CHEBI:456216"/>
        <dbReference type="EC" id="6.3.2.2"/>
    </reaction>
</comment>
<dbReference type="InterPro" id="IPR007370">
    <property type="entry name" value="Glu_cys_ligase"/>
</dbReference>
<dbReference type="PANTHER" id="PTHR38761">
    <property type="entry name" value="GLUTAMATE--CYSTEINE LIGASE"/>
    <property type="match status" value="1"/>
</dbReference>
<dbReference type="Pfam" id="PF04262">
    <property type="entry name" value="Glu_cys_ligase"/>
    <property type="match status" value="1"/>
</dbReference>
<dbReference type="Proteomes" id="UP000051242">
    <property type="component" value="Unassembled WGS sequence"/>
</dbReference>
<evidence type="ECO:0000256" key="9">
    <source>
        <dbReference type="RuleBase" id="RU004391"/>
    </source>
</evidence>
<proteinExistence type="inferred from homology"/>
<dbReference type="GO" id="GO:0046872">
    <property type="term" value="F:metal ion binding"/>
    <property type="evidence" value="ECO:0007669"/>
    <property type="project" value="TreeGrafter"/>
</dbReference>
<evidence type="ECO:0000256" key="5">
    <source>
        <dbReference type="ARBA" id="ARBA00022741"/>
    </source>
</evidence>
<dbReference type="InterPro" id="IPR014746">
    <property type="entry name" value="Gln_synth/guanido_kin_cat_dom"/>
</dbReference>
<evidence type="ECO:0000256" key="6">
    <source>
        <dbReference type="ARBA" id="ARBA00022840"/>
    </source>
</evidence>
<dbReference type="PANTHER" id="PTHR38761:SF1">
    <property type="entry name" value="GLUTAMATE--CYSTEINE LIGASE"/>
    <property type="match status" value="1"/>
</dbReference>
<comment type="caution">
    <text evidence="11">The sequence shown here is derived from an EMBL/GenBank/DDBJ whole genome shotgun (WGS) entry which is preliminary data.</text>
</comment>
<evidence type="ECO:0000256" key="4">
    <source>
        <dbReference type="ARBA" id="ARBA00022684"/>
    </source>
</evidence>
<keyword evidence="4 8" id="KW-0317">Glutathione biosynthesis</keyword>
<dbReference type="GO" id="GO:0004357">
    <property type="term" value="F:glutamate-cysteine ligase activity"/>
    <property type="evidence" value="ECO:0007669"/>
    <property type="project" value="UniProtKB-UniRule"/>
</dbReference>
<dbReference type="EMBL" id="LICD01000200">
    <property type="protein sequence ID" value="KRO79220.1"/>
    <property type="molecule type" value="Genomic_DNA"/>
</dbReference>
<keyword evidence="5 8" id="KW-0547">Nucleotide-binding</keyword>
<evidence type="ECO:0000256" key="1">
    <source>
        <dbReference type="ARBA" id="ARBA00005006"/>
    </source>
</evidence>
<evidence type="ECO:0000313" key="12">
    <source>
        <dbReference type="Proteomes" id="UP000051242"/>
    </source>
</evidence>
<evidence type="ECO:0000256" key="2">
    <source>
        <dbReference type="ARBA" id="ARBA00008772"/>
    </source>
</evidence>
<name>A0A0R2SWA0_9GAMM</name>
<evidence type="ECO:0000259" key="10">
    <source>
        <dbReference type="Pfam" id="PF04262"/>
    </source>
</evidence>
<dbReference type="HAMAP" id="MF_00578">
    <property type="entry name" value="Glu_cys_ligase"/>
    <property type="match status" value="1"/>
</dbReference>
<reference evidence="11 12" key="1">
    <citation type="submission" date="2015-10" db="EMBL/GenBank/DDBJ databases">
        <title>Metagenome-Assembled Genomes uncover a global brackish microbiome.</title>
        <authorList>
            <person name="Hugerth L.W."/>
            <person name="Larsson J."/>
            <person name="Alneberg J."/>
            <person name="Lindh M.V."/>
            <person name="Legrand C."/>
            <person name="Pinhassi J."/>
            <person name="Andersson A.F."/>
        </authorList>
    </citation>
    <scope>NUCLEOTIDE SEQUENCE [LARGE SCALE GENOMIC DNA]</scope>
    <source>
        <strain evidence="11">BACL22 MAG-120619-bin3</strain>
    </source>
</reference>
<dbReference type="AlphaFoldDB" id="A0A0R2SWA0"/>
<dbReference type="Gene3D" id="3.30.590.20">
    <property type="match status" value="1"/>
</dbReference>
<evidence type="ECO:0000256" key="7">
    <source>
        <dbReference type="ARBA" id="ARBA00048819"/>
    </source>
</evidence>
<dbReference type="SUPFAM" id="SSF55931">
    <property type="entry name" value="Glutamine synthetase/guanido kinase"/>
    <property type="match status" value="1"/>
</dbReference>
<dbReference type="EC" id="6.3.2.2" evidence="8"/>
<organism evidence="11 12">
    <name type="scientific">OM182 bacterium BACL3 MAG-120619-bin3</name>
    <dbReference type="NCBI Taxonomy" id="1655593"/>
    <lineage>
        <taxon>Bacteria</taxon>
        <taxon>Pseudomonadati</taxon>
        <taxon>Pseudomonadota</taxon>
        <taxon>Gammaproteobacteria</taxon>
        <taxon>OMG group</taxon>
        <taxon>OM182 clade</taxon>
    </lineage>
</organism>
<evidence type="ECO:0000313" key="11">
    <source>
        <dbReference type="EMBL" id="KRO79220.1"/>
    </source>
</evidence>
<sequence length="546" mass="60691">MSSTSAKDVGSSDRPSFASALDFYKLATFDLSWGGVVRGIEKESLRVSPTGALSQTGHPQALGSTLTNPYITTDFSESLLEFITPAYERIEDCLSMLEGIHRFTLTRLDNQEMLWGSSMPCALGGEDEIPIALFGTSNVGKLKTLYREGLSNRYGKIMQTIAGIHYNFSMPESFWPQYQQQCGDTGTLQDFRTNKYLHLIRNFHRYSWLLVYLFGASPAACKSFVRGREHSLQELDEHTLYLPYATCLRMGNLGYKSEAQKSLFVCYNDLNNYAECLDKAMHTPYPEYEAIGRGVDGEPLQINANLLQLENEFYSTIRPKRNVKSGQRPLAALKEGGIEYIEVRALDLNPYLPLGIDAEQTKFLDTFLVHCLLAPSPECHQAEFFEVAENLTRVVEQGRDPALMLSEEGAPRAMREWAASILGSLGHAATLLDSIHGEQGLPGQAYASALNAQVAKLNDASLTPSGRMLAQMQDEGLSFFQLALTLAKQQHSVLLDSSEKATDSQLSQRDETMFEKVATQSLADQAAIESEPQLDFETFLAQWNAA</sequence>
<dbReference type="NCBIfam" id="TIGR01434">
    <property type="entry name" value="glu_cys_ligase"/>
    <property type="match status" value="1"/>
</dbReference>
<accession>A0A0R2SWA0</accession>
<comment type="pathway">
    <text evidence="1 8 9">Sulfur metabolism; glutathione biosynthesis; glutathione from L-cysteine and L-glutamate: step 1/2.</text>
</comment>
<dbReference type="GO" id="GO:0006750">
    <property type="term" value="P:glutathione biosynthetic process"/>
    <property type="evidence" value="ECO:0007669"/>
    <property type="project" value="UniProtKB-UniRule"/>
</dbReference>
<dbReference type="InterPro" id="IPR006334">
    <property type="entry name" value="Glut_cys_ligase"/>
</dbReference>
<feature type="domain" description="Glutamate--cysteine ligase" evidence="10">
    <location>
        <begin position="35"/>
        <end position="394"/>
    </location>
</feature>
<keyword evidence="6 8" id="KW-0067">ATP-binding</keyword>
<protein>
    <recommendedName>
        <fullName evidence="8">Glutamate--cysteine ligase</fullName>
        <ecNumber evidence="8">6.3.2.2</ecNumber>
    </recommendedName>
    <alternativeName>
        <fullName evidence="8">Gamma-ECS</fullName>
        <shortName evidence="8">GCS</shortName>
    </alternativeName>
    <alternativeName>
        <fullName evidence="8">Gamma-glutamylcysteine synthetase</fullName>
    </alternativeName>
</protein>
<comment type="similarity">
    <text evidence="2 8">Belongs to the glutamate--cysteine ligase type 1 family. Type 1 subfamily.</text>
</comment>
<dbReference type="GO" id="GO:0005829">
    <property type="term" value="C:cytosol"/>
    <property type="evidence" value="ECO:0007669"/>
    <property type="project" value="TreeGrafter"/>
</dbReference>
<dbReference type="GO" id="GO:0005524">
    <property type="term" value="F:ATP binding"/>
    <property type="evidence" value="ECO:0007669"/>
    <property type="project" value="UniProtKB-KW"/>
</dbReference>
<keyword evidence="3 8" id="KW-0436">Ligase</keyword>
<evidence type="ECO:0000256" key="3">
    <source>
        <dbReference type="ARBA" id="ARBA00022598"/>
    </source>
</evidence>